<keyword evidence="2" id="KW-0560">Oxidoreductase</keyword>
<comment type="similarity">
    <text evidence="1">Belongs to the carotenoid/retinoid oxidoreductase family.</text>
</comment>
<dbReference type="RefSeq" id="WP_323579103.1">
    <property type="nucleotide sequence ID" value="NZ_JAYGJQ010000004.1"/>
</dbReference>
<evidence type="ECO:0000259" key="3">
    <source>
        <dbReference type="Pfam" id="PF01593"/>
    </source>
</evidence>
<dbReference type="Proteomes" id="UP001302274">
    <property type="component" value="Unassembled WGS sequence"/>
</dbReference>
<evidence type="ECO:0000313" key="4">
    <source>
        <dbReference type="EMBL" id="MEA9358615.1"/>
    </source>
</evidence>
<evidence type="ECO:0000256" key="1">
    <source>
        <dbReference type="ARBA" id="ARBA00006046"/>
    </source>
</evidence>
<protein>
    <submittedName>
        <fullName evidence="4">FAD-dependent oxidoreductase</fullName>
    </submittedName>
</protein>
<dbReference type="EMBL" id="JAYGJQ010000004">
    <property type="protein sequence ID" value="MEA9358615.1"/>
    <property type="molecule type" value="Genomic_DNA"/>
</dbReference>
<dbReference type="InterPro" id="IPR002937">
    <property type="entry name" value="Amino_oxidase"/>
</dbReference>
<dbReference type="PANTHER" id="PTHR43734">
    <property type="entry name" value="PHYTOENE DESATURASE"/>
    <property type="match status" value="1"/>
</dbReference>
<reference evidence="4 5" key="1">
    <citation type="submission" date="2023-11" db="EMBL/GenBank/DDBJ databases">
        <title>A Novel Polar Bacteriovorax (B. antarcticus) Isolated from the Biocrust in Antarctica.</title>
        <authorList>
            <person name="Mun W."/>
            <person name="Choi S.Y."/>
            <person name="Mitchell R.J."/>
        </authorList>
    </citation>
    <scope>NUCLEOTIDE SEQUENCE [LARGE SCALE GENOMIC DNA]</scope>
    <source>
        <strain evidence="4 5">PP10</strain>
    </source>
</reference>
<dbReference type="Pfam" id="PF01593">
    <property type="entry name" value="Amino_oxidase"/>
    <property type="match status" value="1"/>
</dbReference>
<feature type="domain" description="Amine oxidase" evidence="3">
    <location>
        <begin position="15"/>
        <end position="460"/>
    </location>
</feature>
<evidence type="ECO:0000313" key="5">
    <source>
        <dbReference type="Proteomes" id="UP001302274"/>
    </source>
</evidence>
<sequence>MSHEKVDCVIIGAGMSGLASGIRLSMYDKKILIVEKHTISGGLNSYYSRGKRKFDVGLHALTNFVNPSDRGKPFNKLMKQLRIPYEEFKLSPQNYSLIQFPDQKLKFTNDIEVLTAEVADKFPSQIDGFIALLSHIRNFDEVNLNNETVMAKTVVKNFIKDDSLVEMIFCPLLIYGSAWENDMDFSQFVIMFKSIFLEGFSRPEGGVRTILDILIKKLADAGGEIRYKSEVTRIITKNNKVVGVELNHNQIIECDQILSSMGLPETYGVVSEFENLDHPATGKLSFCESILITDKKPKELGLDATIIFYNNRPEYLYQKPTTLFDRESAVVCFPNNFKYENFQDDYSEGVLRVTNIANFDLWNDLKSSEDKAQYREQKEVVCANAIEILKKCGLSSDYQMMFKDIFTPTTIKRYTQHFDGTVYGSTDKSRNGKTPIDGLYICGTDQGFLGIVGSMLSGISMANLHVLQGDLK</sequence>
<dbReference type="SUPFAM" id="SSF51905">
    <property type="entry name" value="FAD/NAD(P)-binding domain"/>
    <property type="match status" value="1"/>
</dbReference>
<organism evidence="4 5">
    <name type="scientific">Bacteriovorax antarcticus</name>
    <dbReference type="NCBI Taxonomy" id="3088717"/>
    <lineage>
        <taxon>Bacteria</taxon>
        <taxon>Pseudomonadati</taxon>
        <taxon>Bdellovibrionota</taxon>
        <taxon>Bacteriovoracia</taxon>
        <taxon>Bacteriovoracales</taxon>
        <taxon>Bacteriovoracaceae</taxon>
        <taxon>Bacteriovorax</taxon>
    </lineage>
</organism>
<dbReference type="InterPro" id="IPR036188">
    <property type="entry name" value="FAD/NAD-bd_sf"/>
</dbReference>
<dbReference type="Gene3D" id="3.50.50.60">
    <property type="entry name" value="FAD/NAD(P)-binding domain"/>
    <property type="match status" value="2"/>
</dbReference>
<keyword evidence="5" id="KW-1185">Reference proteome</keyword>
<evidence type="ECO:0000256" key="2">
    <source>
        <dbReference type="ARBA" id="ARBA00023002"/>
    </source>
</evidence>
<comment type="caution">
    <text evidence="4">The sequence shown here is derived from an EMBL/GenBank/DDBJ whole genome shotgun (WGS) entry which is preliminary data.</text>
</comment>
<gene>
    <name evidence="4" type="ORF">SHI21_20425</name>
</gene>
<dbReference type="PANTHER" id="PTHR43734:SF7">
    <property type="entry name" value="4,4'-DIAPONEUROSPORENE OXYGENASE"/>
    <property type="match status" value="1"/>
</dbReference>
<accession>A0ABU5VZV4</accession>
<name>A0ABU5VZV4_9BACT</name>
<proteinExistence type="inferred from homology"/>